<dbReference type="PROSITE" id="PS50943">
    <property type="entry name" value="HTH_CROC1"/>
    <property type="match status" value="1"/>
</dbReference>
<dbReference type="InterPro" id="IPR010982">
    <property type="entry name" value="Lambda_DNA-bd_dom_sf"/>
</dbReference>
<dbReference type="Gene3D" id="1.10.260.40">
    <property type="entry name" value="lambda repressor-like DNA-binding domains"/>
    <property type="match status" value="1"/>
</dbReference>
<name>A0A485M3B5_9ZZZZ</name>
<dbReference type="GO" id="GO:0003677">
    <property type="term" value="F:DNA binding"/>
    <property type="evidence" value="ECO:0007669"/>
    <property type="project" value="InterPro"/>
</dbReference>
<dbReference type="CDD" id="cd00093">
    <property type="entry name" value="HTH_XRE"/>
    <property type="match status" value="1"/>
</dbReference>
<dbReference type="AlphaFoldDB" id="A0A485M3B5"/>
<evidence type="ECO:0000313" key="2">
    <source>
        <dbReference type="EMBL" id="VFU15389.1"/>
    </source>
</evidence>
<accession>A0A485M3B5</accession>
<feature type="domain" description="HTH cro/C1-type" evidence="1">
    <location>
        <begin position="34"/>
        <end position="88"/>
    </location>
</feature>
<gene>
    <name evidence="2" type="ORF">SCFA_410043</name>
</gene>
<dbReference type="Pfam" id="PF01381">
    <property type="entry name" value="HTH_3"/>
    <property type="match status" value="1"/>
</dbReference>
<dbReference type="SMART" id="SM00530">
    <property type="entry name" value="HTH_XRE"/>
    <property type="match status" value="1"/>
</dbReference>
<reference evidence="2" key="1">
    <citation type="submission" date="2019-03" db="EMBL/GenBank/DDBJ databases">
        <authorList>
            <person name="Hao L."/>
        </authorList>
    </citation>
    <scope>NUCLEOTIDE SEQUENCE</scope>
</reference>
<dbReference type="InterPro" id="IPR001387">
    <property type="entry name" value="Cro/C1-type_HTH"/>
</dbReference>
<dbReference type="EMBL" id="CAADRM010000105">
    <property type="protein sequence ID" value="VFU15389.1"/>
    <property type="molecule type" value="Genomic_DNA"/>
</dbReference>
<proteinExistence type="predicted"/>
<organism evidence="2">
    <name type="scientific">anaerobic digester metagenome</name>
    <dbReference type="NCBI Taxonomy" id="1263854"/>
    <lineage>
        <taxon>unclassified sequences</taxon>
        <taxon>metagenomes</taxon>
        <taxon>ecological metagenomes</taxon>
    </lineage>
</organism>
<evidence type="ECO:0000259" key="1">
    <source>
        <dbReference type="PROSITE" id="PS50943"/>
    </source>
</evidence>
<sequence length="134" mass="15214">MTKVYGPFKKIFDEIKDTFEYRLETLSLEITEKILEIMENKGMNRNDLAKKMGVSRASVTQFLNEGSNITIKRLLRISDALDCDIDIQIVEKAGSRNAKSIITGKYDPSYPHNYSNVIILDNYRRVAGDESACG</sequence>
<protein>
    <recommendedName>
        <fullName evidence="1">HTH cro/C1-type domain-containing protein</fullName>
    </recommendedName>
</protein>
<dbReference type="SUPFAM" id="SSF47413">
    <property type="entry name" value="lambda repressor-like DNA-binding domains"/>
    <property type="match status" value="1"/>
</dbReference>